<dbReference type="InterPro" id="IPR027417">
    <property type="entry name" value="P-loop_NTPase"/>
</dbReference>
<dbReference type="PANTHER" id="PTHR43158:SF2">
    <property type="entry name" value="SKFA PEPTIDE EXPORT ATP-BINDING PROTEIN SKFE"/>
    <property type="match status" value="1"/>
</dbReference>
<dbReference type="Proteomes" id="UP001592582">
    <property type="component" value="Unassembled WGS sequence"/>
</dbReference>
<dbReference type="SMART" id="SM00382">
    <property type="entry name" value="AAA"/>
    <property type="match status" value="1"/>
</dbReference>
<dbReference type="Pfam" id="PF00005">
    <property type="entry name" value="ABC_tran"/>
    <property type="match status" value="1"/>
</dbReference>
<dbReference type="PANTHER" id="PTHR43158">
    <property type="entry name" value="SKFA PEPTIDE EXPORT ATP-BINDING PROTEIN SKFE"/>
    <property type="match status" value="1"/>
</dbReference>
<dbReference type="EMBL" id="JBHEZX010000002">
    <property type="protein sequence ID" value="MFC1408592.1"/>
    <property type="molecule type" value="Genomic_DNA"/>
</dbReference>
<name>A0ABV6V4N3_9ACTN</name>
<dbReference type="GO" id="GO:0005524">
    <property type="term" value="F:ATP binding"/>
    <property type="evidence" value="ECO:0007669"/>
    <property type="project" value="UniProtKB-KW"/>
</dbReference>
<dbReference type="PROSITE" id="PS50893">
    <property type="entry name" value="ABC_TRANSPORTER_2"/>
    <property type="match status" value="1"/>
</dbReference>
<dbReference type="InterPro" id="IPR003593">
    <property type="entry name" value="AAA+_ATPase"/>
</dbReference>
<proteinExistence type="predicted"/>
<protein>
    <submittedName>
        <fullName evidence="1">ATP-binding cassette domain-containing protein</fullName>
    </submittedName>
</protein>
<keyword evidence="2" id="KW-1185">Reference proteome</keyword>
<reference evidence="1 2" key="1">
    <citation type="submission" date="2024-09" db="EMBL/GenBank/DDBJ databases">
        <authorList>
            <person name="Lee S.D."/>
        </authorList>
    </citation>
    <scope>NUCLEOTIDE SEQUENCE [LARGE SCALE GENOMIC DNA]</scope>
    <source>
        <strain evidence="1 2">N1-1</strain>
    </source>
</reference>
<sequence>MGTARTPAVEAVGLCLRRHRPLRAPGPMLLADCSFRIPRGAVCGLVGPNGAGKSLLLAAAAGLLAPSAGVLTVLGRPAGSEALLAETGFVGQQRPLYHRLTVTELLSMGRRLNPRWRPEQAGELLELGRISGSTRAGDLSGGQRTLLALALARGKAPHLLLLDEPLADLDPLVRRTVLGLLLADTTDNDSTVLLSSHVLPDLEEAVDHLLLVDGGRIRLAGPVPELLAAHRFHGSRLVRAAGPTTERPSLEELVVHYLGAPTADAWLAPGMRPQRGGGEAVA</sequence>
<gene>
    <name evidence="1" type="ORF">ACEZDG_04790</name>
</gene>
<keyword evidence="1" id="KW-0067">ATP-binding</keyword>
<organism evidence="1 2">
    <name type="scientific">Streptacidiphilus alkalitolerans</name>
    <dbReference type="NCBI Taxonomy" id="3342712"/>
    <lineage>
        <taxon>Bacteria</taxon>
        <taxon>Bacillati</taxon>
        <taxon>Actinomycetota</taxon>
        <taxon>Actinomycetes</taxon>
        <taxon>Kitasatosporales</taxon>
        <taxon>Streptomycetaceae</taxon>
        <taxon>Streptacidiphilus</taxon>
    </lineage>
</organism>
<dbReference type="InterPro" id="IPR003439">
    <property type="entry name" value="ABC_transporter-like_ATP-bd"/>
</dbReference>
<accession>A0ABV6V4N3</accession>
<comment type="caution">
    <text evidence="1">The sequence shown here is derived from an EMBL/GenBank/DDBJ whole genome shotgun (WGS) entry which is preliminary data.</text>
</comment>
<dbReference type="Gene3D" id="3.40.50.300">
    <property type="entry name" value="P-loop containing nucleotide triphosphate hydrolases"/>
    <property type="match status" value="1"/>
</dbReference>
<evidence type="ECO:0000313" key="1">
    <source>
        <dbReference type="EMBL" id="MFC1408592.1"/>
    </source>
</evidence>
<keyword evidence="1" id="KW-0547">Nucleotide-binding</keyword>
<dbReference type="SUPFAM" id="SSF52540">
    <property type="entry name" value="P-loop containing nucleoside triphosphate hydrolases"/>
    <property type="match status" value="1"/>
</dbReference>
<evidence type="ECO:0000313" key="2">
    <source>
        <dbReference type="Proteomes" id="UP001592582"/>
    </source>
</evidence>